<dbReference type="GO" id="GO:0016740">
    <property type="term" value="F:transferase activity"/>
    <property type="evidence" value="ECO:0007669"/>
    <property type="project" value="UniProtKB-KW"/>
</dbReference>
<evidence type="ECO:0000313" key="3">
    <source>
        <dbReference type="Proteomes" id="UP000007812"/>
    </source>
</evidence>
<dbReference type="CDD" id="cd00761">
    <property type="entry name" value="Glyco_tranf_GTA_type"/>
    <property type="match status" value="1"/>
</dbReference>
<keyword evidence="3" id="KW-1185">Reference proteome</keyword>
<dbReference type="InterPro" id="IPR001173">
    <property type="entry name" value="Glyco_trans_2-like"/>
</dbReference>
<dbReference type="AlphaFoldDB" id="F4G2I4"/>
<reference evidence="2 3" key="1">
    <citation type="journal article" date="2011" name="J. Bacteriol.">
        <title>Complete genome sequence of Metallosphaera cuprina, a metal sulfide-oxidizing archaeon from a hot spring.</title>
        <authorList>
            <person name="Liu L.J."/>
            <person name="You X.Y."/>
            <person name="Zheng H."/>
            <person name="Wang S."/>
            <person name="Jiang C.Y."/>
            <person name="Liu S.J."/>
        </authorList>
    </citation>
    <scope>NUCLEOTIDE SEQUENCE [LARGE SCALE GENOMIC DNA]</scope>
    <source>
        <strain evidence="2 3">Ar-4</strain>
    </source>
</reference>
<protein>
    <submittedName>
        <fullName evidence="2">Glycosyl transferase family 2</fullName>
    </submittedName>
</protein>
<dbReference type="eggNOG" id="arCOG01383">
    <property type="taxonomic scope" value="Archaea"/>
</dbReference>
<accession>F4G2I4</accession>
<keyword evidence="2" id="KW-0808">Transferase</keyword>
<dbReference type="SUPFAM" id="SSF53448">
    <property type="entry name" value="Nucleotide-diphospho-sugar transferases"/>
    <property type="match status" value="1"/>
</dbReference>
<dbReference type="OrthoDB" id="46222at2157"/>
<dbReference type="Gene3D" id="3.90.550.10">
    <property type="entry name" value="Spore Coat Polysaccharide Biosynthesis Protein SpsA, Chain A"/>
    <property type="match status" value="1"/>
</dbReference>
<dbReference type="PATRIC" id="fig|1006006.8.peg.924"/>
<sequence length="297" mass="34464">MKVSVAIPTYNRKEKLKRLLYSVKNSSFNDFEIIVVDDASTDGTEEMIKDEFPDVIYIKHDKPTLVAKSRNDAIEASQGEFIFFIDDDNVVERDTIQKLYDYVIKHEEVGVIAPVTCYYKKPETVMYAGAVYSRIMRRTIFLDHNCKCKDLEDKVIEADTFANSYMIRKEAIRKAGLIPWKRIPWNGEDGYLQYRIKKQGYKNLTLGSARVYHDVDLSEGIKRYNEMRVYYAVRSKIFHEMDLEISPHKVTFLISLPIYVGYYAYVGFNSKGLRGLKAALEGFIDGIRGNEELKYVI</sequence>
<feature type="domain" description="Glycosyltransferase 2-like" evidence="1">
    <location>
        <begin position="4"/>
        <end position="130"/>
    </location>
</feature>
<dbReference type="HOGENOM" id="CLU_023845_4_1_2"/>
<evidence type="ECO:0000313" key="2">
    <source>
        <dbReference type="EMBL" id="AEB95032.1"/>
    </source>
</evidence>
<dbReference type="EMBL" id="CP002656">
    <property type="protein sequence ID" value="AEB95032.1"/>
    <property type="molecule type" value="Genomic_DNA"/>
</dbReference>
<dbReference type="PANTHER" id="PTHR43685:SF2">
    <property type="entry name" value="GLYCOSYLTRANSFERASE 2-LIKE DOMAIN-CONTAINING PROTEIN"/>
    <property type="match status" value="1"/>
</dbReference>
<dbReference type="Proteomes" id="UP000007812">
    <property type="component" value="Chromosome"/>
</dbReference>
<name>F4G2I4_METCR</name>
<evidence type="ECO:0000259" key="1">
    <source>
        <dbReference type="Pfam" id="PF00535"/>
    </source>
</evidence>
<dbReference type="PANTHER" id="PTHR43685">
    <property type="entry name" value="GLYCOSYLTRANSFERASE"/>
    <property type="match status" value="1"/>
</dbReference>
<dbReference type="RefSeq" id="WP_013737530.1">
    <property type="nucleotide sequence ID" value="NC_015435.1"/>
</dbReference>
<dbReference type="GeneID" id="10493118"/>
<dbReference type="STRING" id="1006006.Mcup_0927"/>
<dbReference type="Pfam" id="PF00535">
    <property type="entry name" value="Glycos_transf_2"/>
    <property type="match status" value="1"/>
</dbReference>
<dbReference type="KEGG" id="mcn:Mcup_0927"/>
<dbReference type="InterPro" id="IPR029044">
    <property type="entry name" value="Nucleotide-diphossugar_trans"/>
</dbReference>
<gene>
    <name evidence="2" type="ordered locus">Mcup_0927</name>
</gene>
<proteinExistence type="predicted"/>
<organism evidence="2 3">
    <name type="scientific">Metallosphaera cuprina (strain Ar-4)</name>
    <dbReference type="NCBI Taxonomy" id="1006006"/>
    <lineage>
        <taxon>Archaea</taxon>
        <taxon>Thermoproteota</taxon>
        <taxon>Thermoprotei</taxon>
        <taxon>Sulfolobales</taxon>
        <taxon>Sulfolobaceae</taxon>
        <taxon>Metallosphaera</taxon>
    </lineage>
</organism>
<dbReference type="InterPro" id="IPR050834">
    <property type="entry name" value="Glycosyltransf_2"/>
</dbReference>